<dbReference type="RefSeq" id="WP_311948686.1">
    <property type="nucleotide sequence ID" value="NZ_JAVLVU010000001.1"/>
</dbReference>
<protein>
    <recommendedName>
        <fullName evidence="4">Conjugal transfer protein TraI</fullName>
    </recommendedName>
</protein>
<dbReference type="EMBL" id="JAVLVU010000001">
    <property type="protein sequence ID" value="MDT3402320.1"/>
    <property type="molecule type" value="Genomic_DNA"/>
</dbReference>
<evidence type="ECO:0000313" key="2">
    <source>
        <dbReference type="EMBL" id="MDT3402320.1"/>
    </source>
</evidence>
<dbReference type="Proteomes" id="UP001258315">
    <property type="component" value="Unassembled WGS sequence"/>
</dbReference>
<comment type="caution">
    <text evidence="2">The sequence shown here is derived from an EMBL/GenBank/DDBJ whole genome shotgun (WGS) entry which is preliminary data.</text>
</comment>
<feature type="chain" id="PRO_5047022624" description="Conjugal transfer protein TraI" evidence="1">
    <location>
        <begin position="24"/>
        <end position="224"/>
    </location>
</feature>
<evidence type="ECO:0000313" key="3">
    <source>
        <dbReference type="Proteomes" id="UP001258315"/>
    </source>
</evidence>
<feature type="signal peptide" evidence="1">
    <location>
        <begin position="1"/>
        <end position="23"/>
    </location>
</feature>
<gene>
    <name evidence="2" type="ORF">QE417_001392</name>
</gene>
<sequence>MKRWIMIVFASLMLLFAGKQTEAQVPGAGLVTGLIKRVIVAMDLKVKQMQNKVIGLQNKQKELENKLSLGKLNEITGWLDEEKELYRSYYDELARVKSILSDYKMVRRTISLQVQLIGEYKRAWALFSQDRHFQPAELHYMGNIYNGILRESVKNLDELVLAITNAQTSMNDGERLRLISHVAGALQTNLDHLRQFNGQNAALSYNRSRNSAERQQVQRLYGLR</sequence>
<proteinExistence type="predicted"/>
<keyword evidence="1" id="KW-0732">Signal</keyword>
<name>A0ABU3GUK5_9SPHI</name>
<evidence type="ECO:0000256" key="1">
    <source>
        <dbReference type="SAM" id="SignalP"/>
    </source>
</evidence>
<keyword evidence="3" id="KW-1185">Reference proteome</keyword>
<accession>A0ABU3GUK5</accession>
<evidence type="ECO:0008006" key="4">
    <source>
        <dbReference type="Google" id="ProtNLM"/>
    </source>
</evidence>
<reference evidence="3" key="1">
    <citation type="submission" date="2023-07" db="EMBL/GenBank/DDBJ databases">
        <title>Functional and genomic diversity of the sorghum phyllosphere microbiome.</title>
        <authorList>
            <person name="Shade A."/>
        </authorList>
    </citation>
    <scope>NUCLEOTIDE SEQUENCE [LARGE SCALE GENOMIC DNA]</scope>
    <source>
        <strain evidence="3">SORGH_AS_0422</strain>
    </source>
</reference>
<organism evidence="2 3">
    <name type="scientific">Mucilaginibacter terrae</name>
    <dbReference type="NCBI Taxonomy" id="1955052"/>
    <lineage>
        <taxon>Bacteria</taxon>
        <taxon>Pseudomonadati</taxon>
        <taxon>Bacteroidota</taxon>
        <taxon>Sphingobacteriia</taxon>
        <taxon>Sphingobacteriales</taxon>
        <taxon>Sphingobacteriaceae</taxon>
        <taxon>Mucilaginibacter</taxon>
    </lineage>
</organism>